<feature type="region of interest" description="Disordered" evidence="1">
    <location>
        <begin position="1"/>
        <end position="187"/>
    </location>
</feature>
<feature type="compositionally biased region" description="Basic and acidic residues" evidence="1">
    <location>
        <begin position="655"/>
        <end position="669"/>
    </location>
</feature>
<accession>A0A9P4MG50</accession>
<gene>
    <name evidence="3" type="ORF">K461DRAFT_293461</name>
</gene>
<protein>
    <recommendedName>
        <fullName evidence="2">Ras-associating domain-containing protein</fullName>
    </recommendedName>
</protein>
<evidence type="ECO:0000259" key="2">
    <source>
        <dbReference type="PROSITE" id="PS50200"/>
    </source>
</evidence>
<dbReference type="GO" id="GO:0007165">
    <property type="term" value="P:signal transduction"/>
    <property type="evidence" value="ECO:0007669"/>
    <property type="project" value="InterPro"/>
</dbReference>
<dbReference type="EMBL" id="ML996085">
    <property type="protein sequence ID" value="KAF2153180.1"/>
    <property type="molecule type" value="Genomic_DNA"/>
</dbReference>
<evidence type="ECO:0000256" key="1">
    <source>
        <dbReference type="SAM" id="MobiDB-lite"/>
    </source>
</evidence>
<dbReference type="Proteomes" id="UP000799439">
    <property type="component" value="Unassembled WGS sequence"/>
</dbReference>
<dbReference type="Gene3D" id="3.10.20.90">
    <property type="entry name" value="Phosphatidylinositol 3-kinase Catalytic Subunit, Chain A, domain 1"/>
    <property type="match status" value="1"/>
</dbReference>
<dbReference type="OrthoDB" id="43122at2759"/>
<name>A0A9P4MG50_9PEZI</name>
<dbReference type="SUPFAM" id="SSF54236">
    <property type="entry name" value="Ubiquitin-like"/>
    <property type="match status" value="1"/>
</dbReference>
<dbReference type="PROSITE" id="PS50200">
    <property type="entry name" value="RA"/>
    <property type="match status" value="1"/>
</dbReference>
<feature type="region of interest" description="Disordered" evidence="1">
    <location>
        <begin position="784"/>
        <end position="803"/>
    </location>
</feature>
<evidence type="ECO:0000313" key="3">
    <source>
        <dbReference type="EMBL" id="KAF2153180.1"/>
    </source>
</evidence>
<dbReference type="PANTHER" id="PTHR38700">
    <property type="entry name" value="YALI0E22418P"/>
    <property type="match status" value="1"/>
</dbReference>
<feature type="compositionally biased region" description="Polar residues" evidence="1">
    <location>
        <begin position="152"/>
        <end position="187"/>
    </location>
</feature>
<sequence>MDPPDSSRPSRYRSVRASAAAPHNEPPHEPMPAADLAQDPSTVNRTRSRYHRKAPSAAPNSPPVPAMSPEISHSPPQDAHVSPLKGGVQRVRQASDAFAEHSREYLSAPTPPIAQERVLTPRAEAERRRRLDDNSASRQANLDAPRGREQASKSSDTQRPPTSYNRQDSPMLGSGSSQEKASGSAAPQQIYATTVNVKEEKSASCFGGLFKRKKDMVHQQPEKNMGQSSKDAQFIKQGGGGIVPGTDAPKSAVNSGERRVLIECNRSSMQFPVDPTTTASDLLQSAANCFSEPIDPKTFVLIEFFGKVGVQRPLRRYEHVRDVMNSWDDDVQNSIIVMPAVETGADPALLHANNVPRLKPEDTSFTLHYSQKVGKWDRRFITIRQDGQVVAKKNSNSADKDAVNVCHLSDFDIYTPTIRQTSKKIRPPKKLCFAIKSQQKSSMFETTTDFVHFFCTSEKDTAIAFYTAVQGWRSWYLVNMMGEGQKKVKSPNMANGLPDRTLSVKQAHHARNTSNMSMESHYQLGSFKPLVDTEAMNFGPTDEAMVRRSMSKREHKQESPQRKQTLRENEPLVNLVDKRISVDGGARDSGTFAHGGLLGRTYSQRQREQAAREAVTTTTAAQPFTSGPSLLNNDTLHRTASNRNSGGRPGTSSADIRRQPSTRQRESLDIQRSASQRGPKPLVDLTPTYREPPQHQRKGRGYNAATSQPGGLINAATSPDDPLNIPSSTDWRGRNSVRDTAPDPALQQRARAKSSAARDRSRSQPRRPSVPQPRFQNTAAYAALTGGPEPMAPPSRQGSGGLVAQVESRDTGGAFVPGGLLEHAAGGWGDANKGRGVSTKGHHQAGKPLVDLSEGGMYGKGSLLERMERSGGGNGN</sequence>
<feature type="region of interest" description="Disordered" evidence="1">
    <location>
        <begin position="545"/>
        <end position="776"/>
    </location>
</feature>
<feature type="compositionally biased region" description="Polar residues" evidence="1">
    <location>
        <begin position="623"/>
        <end position="654"/>
    </location>
</feature>
<feature type="region of interest" description="Disordered" evidence="1">
    <location>
        <begin position="813"/>
        <end position="876"/>
    </location>
</feature>
<evidence type="ECO:0000313" key="4">
    <source>
        <dbReference type="Proteomes" id="UP000799439"/>
    </source>
</evidence>
<dbReference type="InterPro" id="IPR029071">
    <property type="entry name" value="Ubiquitin-like_domsf"/>
</dbReference>
<reference evidence="3" key="1">
    <citation type="journal article" date="2020" name="Stud. Mycol.">
        <title>101 Dothideomycetes genomes: a test case for predicting lifestyles and emergence of pathogens.</title>
        <authorList>
            <person name="Haridas S."/>
            <person name="Albert R."/>
            <person name="Binder M."/>
            <person name="Bloem J."/>
            <person name="Labutti K."/>
            <person name="Salamov A."/>
            <person name="Andreopoulos B."/>
            <person name="Baker S."/>
            <person name="Barry K."/>
            <person name="Bills G."/>
            <person name="Bluhm B."/>
            <person name="Cannon C."/>
            <person name="Castanera R."/>
            <person name="Culley D."/>
            <person name="Daum C."/>
            <person name="Ezra D."/>
            <person name="Gonzalez J."/>
            <person name="Henrissat B."/>
            <person name="Kuo A."/>
            <person name="Liang C."/>
            <person name="Lipzen A."/>
            <person name="Lutzoni F."/>
            <person name="Magnuson J."/>
            <person name="Mondo S."/>
            <person name="Nolan M."/>
            <person name="Ohm R."/>
            <person name="Pangilinan J."/>
            <person name="Park H.-J."/>
            <person name="Ramirez L."/>
            <person name="Alfaro M."/>
            <person name="Sun H."/>
            <person name="Tritt A."/>
            <person name="Yoshinaga Y."/>
            <person name="Zwiers L.-H."/>
            <person name="Turgeon B."/>
            <person name="Goodwin S."/>
            <person name="Spatafora J."/>
            <person name="Crous P."/>
            <person name="Grigoriev I."/>
        </authorList>
    </citation>
    <scope>NUCLEOTIDE SEQUENCE</scope>
    <source>
        <strain evidence="3">CBS 260.36</strain>
    </source>
</reference>
<dbReference type="AlphaFoldDB" id="A0A9P4MG50"/>
<dbReference type="InterPro" id="IPR011993">
    <property type="entry name" value="PH-like_dom_sf"/>
</dbReference>
<feature type="compositionally biased region" description="Low complexity" evidence="1">
    <location>
        <begin position="612"/>
        <end position="622"/>
    </location>
</feature>
<feature type="domain" description="Ras-associating" evidence="2">
    <location>
        <begin position="254"/>
        <end position="342"/>
    </location>
</feature>
<feature type="compositionally biased region" description="Basic and acidic residues" evidence="1">
    <location>
        <begin position="731"/>
        <end position="741"/>
    </location>
</feature>
<feature type="compositionally biased region" description="Basic and acidic residues" evidence="1">
    <location>
        <begin position="123"/>
        <end position="135"/>
    </location>
</feature>
<dbReference type="Gene3D" id="2.30.29.30">
    <property type="entry name" value="Pleckstrin-homology domain (PH domain)/Phosphotyrosine-binding domain (PTB)"/>
    <property type="match status" value="1"/>
</dbReference>
<keyword evidence="4" id="KW-1185">Reference proteome</keyword>
<feature type="compositionally biased region" description="Basic and acidic residues" evidence="1">
    <location>
        <begin position="551"/>
        <end position="581"/>
    </location>
</feature>
<organism evidence="3 4">
    <name type="scientific">Myriangium duriaei CBS 260.36</name>
    <dbReference type="NCBI Taxonomy" id="1168546"/>
    <lineage>
        <taxon>Eukaryota</taxon>
        <taxon>Fungi</taxon>
        <taxon>Dikarya</taxon>
        <taxon>Ascomycota</taxon>
        <taxon>Pezizomycotina</taxon>
        <taxon>Dothideomycetes</taxon>
        <taxon>Dothideomycetidae</taxon>
        <taxon>Myriangiales</taxon>
        <taxon>Myriangiaceae</taxon>
        <taxon>Myriangium</taxon>
    </lineage>
</organism>
<comment type="caution">
    <text evidence="3">The sequence shown here is derived from an EMBL/GenBank/DDBJ whole genome shotgun (WGS) entry which is preliminary data.</text>
</comment>
<proteinExistence type="predicted"/>
<dbReference type="PANTHER" id="PTHR38700:SF1">
    <property type="entry name" value="PH DOMAIN-CONTAINING PROTEIN"/>
    <property type="match status" value="1"/>
</dbReference>
<dbReference type="InterPro" id="IPR000159">
    <property type="entry name" value="RA_dom"/>
</dbReference>